<dbReference type="AlphaFoldDB" id="A0A7Y3RBI5"/>
<dbReference type="EMBL" id="JABEVX010000008">
    <property type="protein sequence ID" value="NNT72892.1"/>
    <property type="molecule type" value="Genomic_DNA"/>
</dbReference>
<organism evidence="2 3">
    <name type="scientific">Flavobacterium rivulicola</name>
    <dbReference type="NCBI Taxonomy" id="2732161"/>
    <lineage>
        <taxon>Bacteria</taxon>
        <taxon>Pseudomonadati</taxon>
        <taxon>Bacteroidota</taxon>
        <taxon>Flavobacteriia</taxon>
        <taxon>Flavobacteriales</taxon>
        <taxon>Flavobacteriaceae</taxon>
        <taxon>Flavobacterium</taxon>
    </lineage>
</organism>
<feature type="domain" description="Outer membrane protein beta-barrel" evidence="1">
    <location>
        <begin position="19"/>
        <end position="193"/>
    </location>
</feature>
<evidence type="ECO:0000313" key="3">
    <source>
        <dbReference type="Proteomes" id="UP000536509"/>
    </source>
</evidence>
<sequence>MKKTIYTLLLVAFLTGNGFAQSKLKVGFNGGLTYSSFRGNPQIETLDAGVDFLVGVSFEYQLKDRLSLVANINYDRKTATDNPYLEIIENPDDPGFYGRVKIKFQNQFISLPILVKYKFGTNDSFYVNGGPFLSYMFKSELSNDYDNVTSDETDNYKTLDFGLTIGLGKTFKLKNGNGISVEIRENLGLSDISDVPIVGDGSIKTNSLNLICNYSFDLK</sequence>
<proteinExistence type="predicted"/>
<comment type="caution">
    <text evidence="2">The sequence shown here is derived from an EMBL/GenBank/DDBJ whole genome shotgun (WGS) entry which is preliminary data.</text>
</comment>
<dbReference type="InterPro" id="IPR011250">
    <property type="entry name" value="OMP/PagP_B-barrel"/>
</dbReference>
<accession>A0A7Y3RBI5</accession>
<dbReference type="Pfam" id="PF13568">
    <property type="entry name" value="OMP_b-brl_2"/>
    <property type="match status" value="1"/>
</dbReference>
<evidence type="ECO:0000259" key="1">
    <source>
        <dbReference type="Pfam" id="PF13568"/>
    </source>
</evidence>
<dbReference type="InterPro" id="IPR025665">
    <property type="entry name" value="Beta-barrel_OMP_2"/>
</dbReference>
<reference evidence="2 3" key="1">
    <citation type="submission" date="2020-05" db="EMBL/GenBank/DDBJ databases">
        <title>Draft genome of Flavobacterium sp. IMCC34852.</title>
        <authorList>
            <person name="Song J."/>
            <person name="Cho J.-C."/>
        </authorList>
    </citation>
    <scope>NUCLEOTIDE SEQUENCE [LARGE SCALE GENOMIC DNA]</scope>
    <source>
        <strain evidence="2 3">IMCC34852</strain>
    </source>
</reference>
<keyword evidence="3" id="KW-1185">Reference proteome</keyword>
<protein>
    <submittedName>
        <fullName evidence="2">PorT family protein</fullName>
    </submittedName>
</protein>
<gene>
    <name evidence="2" type="ORF">HKT18_11750</name>
</gene>
<evidence type="ECO:0000313" key="2">
    <source>
        <dbReference type="EMBL" id="NNT72892.1"/>
    </source>
</evidence>
<dbReference type="Proteomes" id="UP000536509">
    <property type="component" value="Unassembled WGS sequence"/>
</dbReference>
<dbReference type="RefSeq" id="WP_171223054.1">
    <property type="nucleotide sequence ID" value="NZ_CP121446.1"/>
</dbReference>
<name>A0A7Y3RBI5_9FLAO</name>
<dbReference type="SUPFAM" id="SSF56925">
    <property type="entry name" value="OMPA-like"/>
    <property type="match status" value="1"/>
</dbReference>